<dbReference type="AlphaFoldDB" id="A0A9E3H6K6"/>
<dbReference type="Proteomes" id="UP000813215">
    <property type="component" value="Unassembled WGS sequence"/>
</dbReference>
<sequence length="313" mass="34855">MAVLMLAEIEPTDTWFTELIARLKQHRSNIDWRVWPEVGDPKEIEIVLAWYPPLGTLQMFPNLKLILSLGAGVDHILQDSSLPPDVPIARLVPNKLALQMADYVMQSVLACKCRVIDYRDLQQLRRWNPLFTPNRYQFIVGVLGLGAMGRIVAQRLSTIGLSVRGWSQSPKEIEGIDCFFGNEQFNAFLSKCCVLVNLLPLTTATKGILSHATFAALPQAAYLINVGRGQHLIEADLLKALESGQLAGAYLDVFNTEPLPREHPFWSHPRIVVTPHVAAVGALDDVVDYIIDAIARIETGSPLKNLVDRNQGY</sequence>
<keyword evidence="2" id="KW-0520">NAD</keyword>
<evidence type="ECO:0000256" key="1">
    <source>
        <dbReference type="ARBA" id="ARBA00023002"/>
    </source>
</evidence>
<dbReference type="CDD" id="cd12164">
    <property type="entry name" value="GDH_like_2"/>
    <property type="match status" value="1"/>
</dbReference>
<accession>A0A9E3H6K6</accession>
<gene>
    <name evidence="4" type="ORF">KME28_05050</name>
</gene>
<evidence type="ECO:0000259" key="3">
    <source>
        <dbReference type="Pfam" id="PF02826"/>
    </source>
</evidence>
<reference evidence="4" key="2">
    <citation type="journal article" date="2022" name="Microbiol. Resour. Announc.">
        <title>Metagenome Sequencing to Explore Phylogenomics of Terrestrial Cyanobacteria.</title>
        <authorList>
            <person name="Ward R.D."/>
            <person name="Stajich J.E."/>
            <person name="Johansen J.R."/>
            <person name="Huntemann M."/>
            <person name="Clum A."/>
            <person name="Foster B."/>
            <person name="Foster B."/>
            <person name="Roux S."/>
            <person name="Palaniappan K."/>
            <person name="Varghese N."/>
            <person name="Mukherjee S."/>
            <person name="Reddy T.B.K."/>
            <person name="Daum C."/>
            <person name="Copeland A."/>
            <person name="Chen I.A."/>
            <person name="Ivanova N.N."/>
            <person name="Kyrpides N.C."/>
            <person name="Shapiro N."/>
            <person name="Eloe-Fadrosh E.A."/>
            <person name="Pietrasiak N."/>
        </authorList>
    </citation>
    <scope>NUCLEOTIDE SEQUENCE</scope>
    <source>
        <strain evidence="4">HA4357-MV3</strain>
    </source>
</reference>
<organism evidence="4 5">
    <name type="scientific">Pelatocladus maniniholoensis HA4357-MV3</name>
    <dbReference type="NCBI Taxonomy" id="1117104"/>
    <lineage>
        <taxon>Bacteria</taxon>
        <taxon>Bacillati</taxon>
        <taxon>Cyanobacteriota</taxon>
        <taxon>Cyanophyceae</taxon>
        <taxon>Nostocales</taxon>
        <taxon>Nostocaceae</taxon>
        <taxon>Pelatocladus</taxon>
    </lineage>
</organism>
<comment type="caution">
    <text evidence="4">The sequence shown here is derived from an EMBL/GenBank/DDBJ whole genome shotgun (WGS) entry which is preliminary data.</text>
</comment>
<dbReference type="SUPFAM" id="SSF52283">
    <property type="entry name" value="Formate/glycerate dehydrogenase catalytic domain-like"/>
    <property type="match status" value="1"/>
</dbReference>
<dbReference type="InterPro" id="IPR036291">
    <property type="entry name" value="NAD(P)-bd_dom_sf"/>
</dbReference>
<dbReference type="PANTHER" id="PTHR43333">
    <property type="entry name" value="2-HACID_DH_C DOMAIN-CONTAINING PROTEIN"/>
    <property type="match status" value="1"/>
</dbReference>
<name>A0A9E3H6K6_9NOST</name>
<evidence type="ECO:0000313" key="4">
    <source>
        <dbReference type="EMBL" id="MBW4431105.1"/>
    </source>
</evidence>
<dbReference type="Gene3D" id="3.40.50.720">
    <property type="entry name" value="NAD(P)-binding Rossmann-like Domain"/>
    <property type="match status" value="2"/>
</dbReference>
<evidence type="ECO:0000256" key="2">
    <source>
        <dbReference type="ARBA" id="ARBA00023027"/>
    </source>
</evidence>
<evidence type="ECO:0000313" key="5">
    <source>
        <dbReference type="Proteomes" id="UP000813215"/>
    </source>
</evidence>
<reference evidence="4" key="1">
    <citation type="submission" date="2021-05" db="EMBL/GenBank/DDBJ databases">
        <authorList>
            <person name="Pietrasiak N."/>
            <person name="Ward R."/>
            <person name="Stajich J.E."/>
            <person name="Kurbessoian T."/>
        </authorList>
    </citation>
    <scope>NUCLEOTIDE SEQUENCE</scope>
    <source>
        <strain evidence="4">HA4357-MV3</strain>
    </source>
</reference>
<dbReference type="Pfam" id="PF02826">
    <property type="entry name" value="2-Hacid_dh_C"/>
    <property type="match status" value="1"/>
</dbReference>
<dbReference type="GO" id="GO:0016491">
    <property type="term" value="F:oxidoreductase activity"/>
    <property type="evidence" value="ECO:0007669"/>
    <property type="project" value="UniProtKB-KW"/>
</dbReference>
<protein>
    <submittedName>
        <fullName evidence="4">Glyoxylate/hydroxypyruvate reductase A</fullName>
    </submittedName>
</protein>
<keyword evidence="1" id="KW-0560">Oxidoreductase</keyword>
<dbReference type="PANTHER" id="PTHR43333:SF1">
    <property type="entry name" value="D-ISOMER SPECIFIC 2-HYDROXYACID DEHYDROGENASE NAD-BINDING DOMAIN-CONTAINING PROTEIN"/>
    <property type="match status" value="1"/>
</dbReference>
<dbReference type="SUPFAM" id="SSF51735">
    <property type="entry name" value="NAD(P)-binding Rossmann-fold domains"/>
    <property type="match status" value="1"/>
</dbReference>
<dbReference type="EMBL" id="JAHHHW010000051">
    <property type="protein sequence ID" value="MBW4431105.1"/>
    <property type="molecule type" value="Genomic_DNA"/>
</dbReference>
<proteinExistence type="predicted"/>
<dbReference type="GO" id="GO:0051287">
    <property type="term" value="F:NAD binding"/>
    <property type="evidence" value="ECO:0007669"/>
    <property type="project" value="InterPro"/>
</dbReference>
<feature type="domain" description="D-isomer specific 2-hydroxyacid dehydrogenase NAD-binding" evidence="3">
    <location>
        <begin position="108"/>
        <end position="278"/>
    </location>
</feature>
<dbReference type="InterPro" id="IPR006140">
    <property type="entry name" value="D-isomer_DH_NAD-bd"/>
</dbReference>